<name>A0A0F9JMZ4_9ZZZZ</name>
<dbReference type="EMBL" id="LAZR01009711">
    <property type="protein sequence ID" value="KKM71013.1"/>
    <property type="molecule type" value="Genomic_DNA"/>
</dbReference>
<protein>
    <submittedName>
        <fullName evidence="1">Uncharacterized protein</fullName>
    </submittedName>
</protein>
<organism evidence="1">
    <name type="scientific">marine sediment metagenome</name>
    <dbReference type="NCBI Taxonomy" id="412755"/>
    <lineage>
        <taxon>unclassified sequences</taxon>
        <taxon>metagenomes</taxon>
        <taxon>ecological metagenomes</taxon>
    </lineage>
</organism>
<proteinExistence type="predicted"/>
<evidence type="ECO:0000313" key="1">
    <source>
        <dbReference type="EMBL" id="KKM71013.1"/>
    </source>
</evidence>
<reference evidence="1" key="1">
    <citation type="journal article" date="2015" name="Nature">
        <title>Complex archaea that bridge the gap between prokaryotes and eukaryotes.</title>
        <authorList>
            <person name="Spang A."/>
            <person name="Saw J.H."/>
            <person name="Jorgensen S.L."/>
            <person name="Zaremba-Niedzwiedzka K."/>
            <person name="Martijn J."/>
            <person name="Lind A.E."/>
            <person name="van Eijk R."/>
            <person name="Schleper C."/>
            <person name="Guy L."/>
            <person name="Ettema T.J."/>
        </authorList>
    </citation>
    <scope>NUCLEOTIDE SEQUENCE</scope>
</reference>
<gene>
    <name evidence="1" type="ORF">LCGC14_1434840</name>
</gene>
<sequence length="192" mass="21710">MLRGKYVTCENCRRQVKRSKLRRHQTQRCSALKRLKERGWENIGWDVPDLLKRAKAPHKIYVSHYAGHAGASVWAPPWVIKIARPWDKPAFLRIALIVASNKDPDMRRAIFAALVADDWGTAVDLIPEGQRWWEGGHRAPPSVTDEDLAEAENHAAGLATSYAYWTRDDSGRVQFRSTPCVRPIGTNTNGGE</sequence>
<dbReference type="AlphaFoldDB" id="A0A0F9JMZ4"/>
<comment type="caution">
    <text evidence="1">The sequence shown here is derived from an EMBL/GenBank/DDBJ whole genome shotgun (WGS) entry which is preliminary data.</text>
</comment>
<accession>A0A0F9JMZ4</accession>